<sequence>MAFMGLGLLPIWTQCQLFSSSSVNYPNYAPAYYGSLPSPAAYMANSGGLGYAALLRTYMNQANAAPLDIRFLDSDPNVVLPKLPAKLDSLGHKVRASYNLRALVDASDLNYDSVGSPNFTRERPKLYKGVYPSKFIDGQPYGSYTAFLKTLLSGKQPEASSSSLMPNYSAQVPSAIKSALGNDYSVFDKAVKQERTDYPPSYSRYNEDPKIVVTPVMYDPEKAPFPPIDSVSYNSNQGPKASEANPEGLMSAGFYPDERSYVGPPEPRGRFRPEMSLRSFNTMPDFGKTGSYPNVFWEQYGPDLRSTFEPMMQQRYPQAGRVPMATYPSSVRMPAYEVPYAMESRSYGQFDPYDHPNYVSIVNRPGPAYSTSFAVPPTAPNYEVFSYEPEPSYEQPQFQPRPSTNAKGRNMATFIPGSRDRQEVTYMPNSRERQEYVSYSAKAPIMERNPEYQPDNVSPPIKYPRLGSAIDSDYKLQQVPSVIAALFGGKRLVHSKSNNNNNEQMQNSQEHYRTARKYGSENLQQSPNFSTPTIPNYSDGQKEERQDAKATTPIDIFLPVARAVKQSDPLKTIVFPMSPTSQVS</sequence>
<comment type="caution">
    <text evidence="3">The sequence shown here is derived from an EMBL/GenBank/DDBJ whole genome shotgun (WGS) entry which is preliminary data.</text>
</comment>
<dbReference type="AlphaFoldDB" id="A0A1D1VTC6"/>
<evidence type="ECO:0000313" key="4">
    <source>
        <dbReference type="Proteomes" id="UP000186922"/>
    </source>
</evidence>
<feature type="chain" id="PRO_5012655881" evidence="2">
    <location>
        <begin position="16"/>
        <end position="584"/>
    </location>
</feature>
<gene>
    <name evidence="3" type="primary">RvY_13873-1</name>
    <name evidence="3" type="synonym">RvY_13873.1</name>
    <name evidence="3" type="ORF">RvY_13873</name>
</gene>
<evidence type="ECO:0000313" key="3">
    <source>
        <dbReference type="EMBL" id="GAV03453.1"/>
    </source>
</evidence>
<evidence type="ECO:0000256" key="1">
    <source>
        <dbReference type="SAM" id="MobiDB-lite"/>
    </source>
</evidence>
<evidence type="ECO:0000256" key="2">
    <source>
        <dbReference type="SAM" id="SignalP"/>
    </source>
</evidence>
<feature type="compositionally biased region" description="Polar residues" evidence="1">
    <location>
        <begin position="394"/>
        <end position="407"/>
    </location>
</feature>
<proteinExistence type="predicted"/>
<dbReference type="EMBL" id="BDGG01000009">
    <property type="protein sequence ID" value="GAV03453.1"/>
    <property type="molecule type" value="Genomic_DNA"/>
</dbReference>
<feature type="compositionally biased region" description="Polar residues" evidence="1">
    <location>
        <begin position="521"/>
        <end position="539"/>
    </location>
</feature>
<accession>A0A1D1VTC6</accession>
<keyword evidence="2" id="KW-0732">Signal</keyword>
<dbReference type="Proteomes" id="UP000186922">
    <property type="component" value="Unassembled WGS sequence"/>
</dbReference>
<keyword evidence="4" id="KW-1185">Reference proteome</keyword>
<feature type="region of interest" description="Disordered" evidence="1">
    <location>
        <begin position="494"/>
        <end position="513"/>
    </location>
</feature>
<dbReference type="OrthoDB" id="10678207at2759"/>
<reference evidence="3 4" key="1">
    <citation type="journal article" date="2016" name="Nat. Commun.">
        <title>Extremotolerant tardigrade genome and improved radiotolerance of human cultured cells by tardigrade-unique protein.</title>
        <authorList>
            <person name="Hashimoto T."/>
            <person name="Horikawa D.D."/>
            <person name="Saito Y."/>
            <person name="Kuwahara H."/>
            <person name="Kozuka-Hata H."/>
            <person name="Shin-I T."/>
            <person name="Minakuchi Y."/>
            <person name="Ohishi K."/>
            <person name="Motoyama A."/>
            <person name="Aizu T."/>
            <person name="Enomoto A."/>
            <person name="Kondo K."/>
            <person name="Tanaka S."/>
            <person name="Hara Y."/>
            <person name="Koshikawa S."/>
            <person name="Sagara H."/>
            <person name="Miura T."/>
            <person name="Yokobori S."/>
            <person name="Miyagawa K."/>
            <person name="Suzuki Y."/>
            <person name="Kubo T."/>
            <person name="Oyama M."/>
            <person name="Kohara Y."/>
            <person name="Fujiyama A."/>
            <person name="Arakawa K."/>
            <person name="Katayama T."/>
            <person name="Toyoda A."/>
            <person name="Kunieda T."/>
        </authorList>
    </citation>
    <scope>NUCLEOTIDE SEQUENCE [LARGE SCALE GENOMIC DNA]</scope>
    <source>
        <strain evidence="3 4">YOKOZUNA-1</strain>
    </source>
</reference>
<feature type="signal peptide" evidence="2">
    <location>
        <begin position="1"/>
        <end position="15"/>
    </location>
</feature>
<organism evidence="3 4">
    <name type="scientific">Ramazzottius varieornatus</name>
    <name type="common">Water bear</name>
    <name type="synonym">Tardigrade</name>
    <dbReference type="NCBI Taxonomy" id="947166"/>
    <lineage>
        <taxon>Eukaryota</taxon>
        <taxon>Metazoa</taxon>
        <taxon>Ecdysozoa</taxon>
        <taxon>Tardigrada</taxon>
        <taxon>Eutardigrada</taxon>
        <taxon>Parachela</taxon>
        <taxon>Hypsibioidea</taxon>
        <taxon>Ramazzottiidae</taxon>
        <taxon>Ramazzottius</taxon>
    </lineage>
</organism>
<feature type="compositionally biased region" description="Low complexity" evidence="1">
    <location>
        <begin position="497"/>
        <end position="509"/>
    </location>
</feature>
<feature type="region of interest" description="Disordered" evidence="1">
    <location>
        <begin position="521"/>
        <end position="551"/>
    </location>
</feature>
<feature type="region of interest" description="Disordered" evidence="1">
    <location>
        <begin position="391"/>
        <end position="413"/>
    </location>
</feature>
<name>A0A1D1VTC6_RAMVA</name>
<protein>
    <submittedName>
        <fullName evidence="3">Uncharacterized protein</fullName>
    </submittedName>
</protein>